<reference evidence="1 2" key="1">
    <citation type="submission" date="2016-10" db="EMBL/GenBank/DDBJ databases">
        <authorList>
            <person name="de Groot N.N."/>
        </authorList>
    </citation>
    <scope>NUCLEOTIDE SEQUENCE [LARGE SCALE GENOMIC DNA]</scope>
    <source>
        <strain evidence="1 2">DSM 18684</strain>
    </source>
</reference>
<dbReference type="STRING" id="414048.SAMN04489864_106183"/>
<dbReference type="EMBL" id="FOPP01000006">
    <property type="protein sequence ID" value="SFH19830.1"/>
    <property type="molecule type" value="Genomic_DNA"/>
</dbReference>
<organism evidence="1 2">
    <name type="scientific">Pedobacter insulae</name>
    <dbReference type="NCBI Taxonomy" id="414048"/>
    <lineage>
        <taxon>Bacteria</taxon>
        <taxon>Pseudomonadati</taxon>
        <taxon>Bacteroidota</taxon>
        <taxon>Sphingobacteriia</taxon>
        <taxon>Sphingobacteriales</taxon>
        <taxon>Sphingobacteriaceae</taxon>
        <taxon>Pedobacter</taxon>
    </lineage>
</organism>
<accession>A0A1I2Y268</accession>
<evidence type="ECO:0000313" key="2">
    <source>
        <dbReference type="Proteomes" id="UP000199666"/>
    </source>
</evidence>
<sequence>MHGRWMLLIKVFCVVFFCINPLYAQTSKEAQPNGSPIDRVEALFKTAIKQHSRLYNGPSFQNYGANVIGSPNFQDQTAFVNGYVKYDGVGFDDIPLMYNIYEDKVITLYGKYAMFSLISEKVSDFYINNHHFKYIDVTDTTRSIIKPGFFDYIFDGNIKIFVKRYKKQQIGLKDKEVTYYFMPKTNYYIEKEGKYYAIESENSFLNLFPDKKNELKKYLKEHKIKFKQKPEEAMVVLATYYESLHN</sequence>
<evidence type="ECO:0000313" key="1">
    <source>
        <dbReference type="EMBL" id="SFH19830.1"/>
    </source>
</evidence>
<dbReference type="AlphaFoldDB" id="A0A1I2Y268"/>
<protein>
    <submittedName>
        <fullName evidence="1">Uncharacterized protein</fullName>
    </submittedName>
</protein>
<gene>
    <name evidence="1" type="ORF">SAMN04489864_106183</name>
</gene>
<dbReference type="Proteomes" id="UP000199666">
    <property type="component" value="Unassembled WGS sequence"/>
</dbReference>
<proteinExistence type="predicted"/>
<keyword evidence="2" id="KW-1185">Reference proteome</keyword>
<name>A0A1I2Y268_9SPHI</name>